<comment type="subcellular location">
    <subcellularLocation>
        <location evidence="2">Cytoplasm</location>
    </subcellularLocation>
    <subcellularLocation>
        <location evidence="1">Nucleus</location>
    </subcellularLocation>
</comment>
<evidence type="ECO:0000256" key="1">
    <source>
        <dbReference type="ARBA" id="ARBA00004123"/>
    </source>
</evidence>
<keyword evidence="9" id="KW-0012">Acyltransferase</keyword>
<reference evidence="14 15" key="1">
    <citation type="submission" date="2023-08" db="EMBL/GenBank/DDBJ databases">
        <title>Black Yeasts Isolated from many extreme environments.</title>
        <authorList>
            <person name="Coleine C."/>
            <person name="Stajich J.E."/>
            <person name="Selbmann L."/>
        </authorList>
    </citation>
    <scope>NUCLEOTIDE SEQUENCE [LARGE SCALE GENOMIC DNA]</scope>
    <source>
        <strain evidence="14 15">CCFEE 5792</strain>
    </source>
</reference>
<dbReference type="PANTHER" id="PTHR20531">
    <property type="entry name" value="N-ALPHA-ACETYLTRANSFERASE 40"/>
    <property type="match status" value="1"/>
</dbReference>
<evidence type="ECO:0000256" key="4">
    <source>
        <dbReference type="ARBA" id="ARBA00012950"/>
    </source>
</evidence>
<dbReference type="Pfam" id="PF00583">
    <property type="entry name" value="Acetyltransf_1"/>
    <property type="match status" value="1"/>
</dbReference>
<dbReference type="GO" id="GO:0043998">
    <property type="term" value="F:histone H2A acetyltransferase activity"/>
    <property type="evidence" value="ECO:0007669"/>
    <property type="project" value="InterPro"/>
</dbReference>
<dbReference type="Gene3D" id="3.40.630.30">
    <property type="match status" value="1"/>
</dbReference>
<evidence type="ECO:0000256" key="5">
    <source>
        <dbReference type="ARBA" id="ARBA00015043"/>
    </source>
</evidence>
<dbReference type="SUPFAM" id="SSF55729">
    <property type="entry name" value="Acyl-CoA N-acyltransferases (Nat)"/>
    <property type="match status" value="1"/>
</dbReference>
<keyword evidence="7" id="KW-0808">Transferase</keyword>
<evidence type="ECO:0000256" key="6">
    <source>
        <dbReference type="ARBA" id="ARBA00022490"/>
    </source>
</evidence>
<dbReference type="EMBL" id="JAVRRD010000001">
    <property type="protein sequence ID" value="KAK5064387.1"/>
    <property type="molecule type" value="Genomic_DNA"/>
</dbReference>
<dbReference type="GO" id="GO:0005737">
    <property type="term" value="C:cytoplasm"/>
    <property type="evidence" value="ECO:0007669"/>
    <property type="project" value="UniProtKB-SubCell"/>
</dbReference>
<evidence type="ECO:0000256" key="9">
    <source>
        <dbReference type="ARBA" id="ARBA00023315"/>
    </source>
</evidence>
<name>A0AAV9NTH2_9EURO</name>
<organism evidence="14 15">
    <name type="scientific">Exophiala bonariae</name>
    <dbReference type="NCBI Taxonomy" id="1690606"/>
    <lineage>
        <taxon>Eukaryota</taxon>
        <taxon>Fungi</taxon>
        <taxon>Dikarya</taxon>
        <taxon>Ascomycota</taxon>
        <taxon>Pezizomycotina</taxon>
        <taxon>Eurotiomycetes</taxon>
        <taxon>Chaetothyriomycetidae</taxon>
        <taxon>Chaetothyriales</taxon>
        <taxon>Herpotrichiellaceae</taxon>
        <taxon>Exophiala</taxon>
    </lineage>
</organism>
<evidence type="ECO:0000256" key="3">
    <source>
        <dbReference type="ARBA" id="ARBA00008870"/>
    </source>
</evidence>
<dbReference type="GO" id="GO:0010485">
    <property type="term" value="F:histone H4 acetyltransferase activity"/>
    <property type="evidence" value="ECO:0007669"/>
    <property type="project" value="InterPro"/>
</dbReference>
<comment type="caution">
    <text evidence="14">The sequence shown here is derived from an EMBL/GenBank/DDBJ whole genome shotgun (WGS) entry which is preliminary data.</text>
</comment>
<accession>A0AAV9NTH2</accession>
<keyword evidence="15" id="KW-1185">Reference proteome</keyword>
<dbReference type="Proteomes" id="UP001358417">
    <property type="component" value="Unassembled WGS sequence"/>
</dbReference>
<evidence type="ECO:0000256" key="10">
    <source>
        <dbReference type="ARBA" id="ARBA00047821"/>
    </source>
</evidence>
<protein>
    <recommendedName>
        <fullName evidence="5">N-alpha-acetyltransferase 40</fullName>
        <ecNumber evidence="4">2.3.1.257</ecNumber>
    </recommendedName>
</protein>
<dbReference type="InterPro" id="IPR039949">
    <property type="entry name" value="NAA40"/>
</dbReference>
<dbReference type="InterPro" id="IPR016181">
    <property type="entry name" value="Acyl_CoA_acyltransferase"/>
</dbReference>
<comment type="catalytic activity">
    <reaction evidence="10">
        <text>N-terminal L-seryl-[histone H2A] + acetyl-CoA = N-terminal N(alpha)-acetyl-L-seryl-[histone H2A] + CoA + H(+)</text>
        <dbReference type="Rhea" id="RHEA:50600"/>
        <dbReference type="Rhea" id="RHEA-COMP:12742"/>
        <dbReference type="Rhea" id="RHEA-COMP:12744"/>
        <dbReference type="ChEBI" id="CHEBI:15378"/>
        <dbReference type="ChEBI" id="CHEBI:57287"/>
        <dbReference type="ChEBI" id="CHEBI:57288"/>
        <dbReference type="ChEBI" id="CHEBI:64738"/>
        <dbReference type="ChEBI" id="CHEBI:83690"/>
        <dbReference type="EC" id="2.3.1.257"/>
    </reaction>
</comment>
<keyword evidence="8" id="KW-0539">Nucleus</keyword>
<evidence type="ECO:0000256" key="2">
    <source>
        <dbReference type="ARBA" id="ARBA00004496"/>
    </source>
</evidence>
<feature type="domain" description="N-acetyltransferase" evidence="13">
    <location>
        <begin position="65"/>
        <end position="234"/>
    </location>
</feature>
<comment type="catalytic activity">
    <reaction evidence="11">
        <text>N-terminal L-seryl-[histone H4] + acetyl-CoA = N-terminal N(alpha)-acetyl-L-seryl-[histone H4] + CoA + H(+)</text>
        <dbReference type="Rhea" id="RHEA:50596"/>
        <dbReference type="Rhea" id="RHEA-COMP:12740"/>
        <dbReference type="Rhea" id="RHEA-COMP:12743"/>
        <dbReference type="ChEBI" id="CHEBI:15378"/>
        <dbReference type="ChEBI" id="CHEBI:57287"/>
        <dbReference type="ChEBI" id="CHEBI:57288"/>
        <dbReference type="ChEBI" id="CHEBI:64738"/>
        <dbReference type="ChEBI" id="CHEBI:83690"/>
        <dbReference type="EC" id="2.3.1.257"/>
    </reaction>
</comment>
<feature type="region of interest" description="Disordered" evidence="12">
    <location>
        <begin position="1"/>
        <end position="25"/>
    </location>
</feature>
<evidence type="ECO:0000259" key="13">
    <source>
        <dbReference type="PROSITE" id="PS51186"/>
    </source>
</evidence>
<gene>
    <name evidence="14" type="ORF">LTR84_000220</name>
</gene>
<sequence length="235" mass="26793">MADSGDSNNNTNQTSRRLRSKAQEKAITQGKLVETTNSLTCVEFFDKFALELPLTPQVKNTGNALIVDRAFEDASTISKHVHEKCLDLIEQTSAHDYRNSETGWSRSKKKKEMKLPDMKYIIFKDERSEDVAGFVSFMVTYEDGFEVIYVYEIHLAAEWQAQGLGKSLMLAMEAISKNVGVEKVMLTVFKSNHRAVDWYRKLGYVEDEFSPQARKLRNGTVKESTYIILSKALKK</sequence>
<dbReference type="GO" id="GO:1990189">
    <property type="term" value="F:protein N-terminal-serine acetyltransferase activity"/>
    <property type="evidence" value="ECO:0007669"/>
    <property type="project" value="UniProtKB-EC"/>
</dbReference>
<dbReference type="RefSeq" id="XP_064711711.1">
    <property type="nucleotide sequence ID" value="XM_064843851.1"/>
</dbReference>
<dbReference type="PANTHER" id="PTHR20531:SF1">
    <property type="entry name" value="N-ALPHA-ACETYLTRANSFERASE 40"/>
    <property type="match status" value="1"/>
</dbReference>
<dbReference type="InterPro" id="IPR000182">
    <property type="entry name" value="GNAT_dom"/>
</dbReference>
<evidence type="ECO:0000313" key="14">
    <source>
        <dbReference type="EMBL" id="KAK5064387.1"/>
    </source>
</evidence>
<feature type="compositionally biased region" description="Polar residues" evidence="12">
    <location>
        <begin position="1"/>
        <end position="15"/>
    </location>
</feature>
<evidence type="ECO:0000256" key="11">
    <source>
        <dbReference type="ARBA" id="ARBA00049524"/>
    </source>
</evidence>
<evidence type="ECO:0000256" key="7">
    <source>
        <dbReference type="ARBA" id="ARBA00022679"/>
    </source>
</evidence>
<comment type="similarity">
    <text evidence="3">Belongs to the acetyltransferase family. NAA40 subfamily.</text>
</comment>
<dbReference type="EC" id="2.3.1.257" evidence="4"/>
<evidence type="ECO:0000256" key="8">
    <source>
        <dbReference type="ARBA" id="ARBA00023242"/>
    </source>
</evidence>
<dbReference type="AlphaFoldDB" id="A0AAV9NTH2"/>
<evidence type="ECO:0000256" key="12">
    <source>
        <dbReference type="SAM" id="MobiDB-lite"/>
    </source>
</evidence>
<evidence type="ECO:0000313" key="15">
    <source>
        <dbReference type="Proteomes" id="UP001358417"/>
    </source>
</evidence>
<dbReference type="GeneID" id="89968442"/>
<keyword evidence="6" id="KW-0963">Cytoplasm</keyword>
<dbReference type="CDD" id="cd04301">
    <property type="entry name" value="NAT_SF"/>
    <property type="match status" value="1"/>
</dbReference>
<proteinExistence type="inferred from homology"/>
<dbReference type="PROSITE" id="PS51186">
    <property type="entry name" value="GNAT"/>
    <property type="match status" value="1"/>
</dbReference>
<dbReference type="GO" id="GO:0005634">
    <property type="term" value="C:nucleus"/>
    <property type="evidence" value="ECO:0007669"/>
    <property type="project" value="UniProtKB-SubCell"/>
</dbReference>